<accession>A0A9W6HHC1</accession>
<proteinExistence type="predicted"/>
<reference evidence="2" key="1">
    <citation type="journal article" date="2014" name="Int. J. Syst. Evol. Microbiol.">
        <title>Complete genome sequence of Corynebacterium casei LMG S-19264T (=DSM 44701T), isolated from a smear-ripened cheese.</title>
        <authorList>
            <consortium name="US DOE Joint Genome Institute (JGI-PGF)"/>
            <person name="Walter F."/>
            <person name="Albersmeier A."/>
            <person name="Kalinowski J."/>
            <person name="Ruckert C."/>
        </authorList>
    </citation>
    <scope>NUCLEOTIDE SEQUENCE</scope>
    <source>
        <strain evidence="2">VKM Ac-1447</strain>
    </source>
</reference>
<sequence length="363" mass="38950">MVCIVAFIVVLLGSAVSAKYRRLLRRAWGCTWRRVTFRPCDTTFRDDVKSSILAPLATRAPRLVRPASIGIEIIAWLLVLSMILSVYLLGRSGLNLYVYGTCDKQNAQSCSLAAEMCSIDAAPGFAELLGRGDLIGAVGAEVSSLAETIAAVPSRLRTWDAADFAPVAATYLGGYREGLPTAVEIIDPGCRFCAQLLENVRESGFAEANNLTYLVYPIQSETGPRFANSPLIARVLTALRLHEQDRSAPAGAAASVLTPDWFVIERLFTGTVADGTAAQTWMNAASPEAAQRQLDDWLVEAGYTPDDLAAVHALADSPTVAAELERVRGVVENDIRTLAIPSLIAGGSLRSGLVDVETLRGIR</sequence>
<feature type="transmembrane region" description="Helical" evidence="1">
    <location>
        <begin position="69"/>
        <end position="89"/>
    </location>
</feature>
<keyword evidence="1" id="KW-0812">Transmembrane</keyword>
<comment type="caution">
    <text evidence="2">The sequence shown here is derived from an EMBL/GenBank/DDBJ whole genome shotgun (WGS) entry which is preliminary data.</text>
</comment>
<evidence type="ECO:0008006" key="4">
    <source>
        <dbReference type="Google" id="ProtNLM"/>
    </source>
</evidence>
<reference evidence="2" key="2">
    <citation type="submission" date="2023-01" db="EMBL/GenBank/DDBJ databases">
        <authorList>
            <person name="Sun Q."/>
            <person name="Evtushenko L."/>
        </authorList>
    </citation>
    <scope>NUCLEOTIDE SEQUENCE</scope>
    <source>
        <strain evidence="2">VKM Ac-1447</strain>
    </source>
</reference>
<protein>
    <recommendedName>
        <fullName evidence="4">Thioredoxin-like fold domain-containing protein</fullName>
    </recommendedName>
</protein>
<evidence type="ECO:0000313" key="3">
    <source>
        <dbReference type="Proteomes" id="UP001142317"/>
    </source>
</evidence>
<name>A0A9W6HHC1_9MICO</name>
<dbReference type="AlphaFoldDB" id="A0A9W6HHC1"/>
<gene>
    <name evidence="2" type="ORF">GCM10017586_17780</name>
</gene>
<dbReference type="RefSeq" id="WP_210006085.1">
    <property type="nucleotide sequence ID" value="NZ_BSEO01000011.1"/>
</dbReference>
<organism evidence="2 3">
    <name type="scientific">Microbacterium imperiale</name>
    <dbReference type="NCBI Taxonomy" id="33884"/>
    <lineage>
        <taxon>Bacteria</taxon>
        <taxon>Bacillati</taxon>
        <taxon>Actinomycetota</taxon>
        <taxon>Actinomycetes</taxon>
        <taxon>Micrococcales</taxon>
        <taxon>Microbacteriaceae</taxon>
        <taxon>Microbacterium</taxon>
    </lineage>
</organism>
<keyword evidence="3" id="KW-1185">Reference proteome</keyword>
<keyword evidence="1" id="KW-1133">Transmembrane helix</keyword>
<evidence type="ECO:0000256" key="1">
    <source>
        <dbReference type="SAM" id="Phobius"/>
    </source>
</evidence>
<dbReference type="EMBL" id="BSEO01000011">
    <property type="protein sequence ID" value="GLJ80095.1"/>
    <property type="molecule type" value="Genomic_DNA"/>
</dbReference>
<dbReference type="Proteomes" id="UP001142317">
    <property type="component" value="Unassembled WGS sequence"/>
</dbReference>
<keyword evidence="1" id="KW-0472">Membrane</keyword>
<evidence type="ECO:0000313" key="2">
    <source>
        <dbReference type="EMBL" id="GLJ80095.1"/>
    </source>
</evidence>